<dbReference type="AlphaFoldDB" id="A0A9W6U2Q7"/>
<dbReference type="Gene3D" id="3.40.50.1400">
    <property type="match status" value="1"/>
</dbReference>
<dbReference type="SUPFAM" id="SSF53800">
    <property type="entry name" value="Chelatase"/>
    <property type="match status" value="1"/>
</dbReference>
<dbReference type="InterPro" id="IPR001015">
    <property type="entry name" value="Ferrochelatase"/>
</dbReference>
<comment type="similarity">
    <text evidence="1">Belongs to the ferrochelatase family.</text>
</comment>
<dbReference type="GO" id="GO:0004325">
    <property type="term" value="F:ferrochelatase activity"/>
    <property type="evidence" value="ECO:0007669"/>
    <property type="project" value="InterPro"/>
</dbReference>
<dbReference type="PANTHER" id="PTHR11108:SF1">
    <property type="entry name" value="FERROCHELATASE, MITOCHONDRIAL"/>
    <property type="match status" value="1"/>
</dbReference>
<dbReference type="GO" id="GO:0005739">
    <property type="term" value="C:mitochondrion"/>
    <property type="evidence" value="ECO:0007669"/>
    <property type="project" value="TreeGrafter"/>
</dbReference>
<protein>
    <submittedName>
        <fullName evidence="2">Unnamed protein product</fullName>
    </submittedName>
</protein>
<gene>
    <name evidence="2" type="ORF">Plil01_001155700</name>
</gene>
<name>A0A9W6U2Q7_9STRA</name>
<evidence type="ECO:0000313" key="2">
    <source>
        <dbReference type="EMBL" id="GMF27599.1"/>
    </source>
</evidence>
<accession>A0A9W6U2Q7</accession>
<dbReference type="OrthoDB" id="1323at2759"/>
<keyword evidence="3" id="KW-1185">Reference proteome</keyword>
<dbReference type="GO" id="GO:0006783">
    <property type="term" value="P:heme biosynthetic process"/>
    <property type="evidence" value="ECO:0007669"/>
    <property type="project" value="InterPro"/>
</dbReference>
<reference evidence="2" key="1">
    <citation type="submission" date="2023-04" db="EMBL/GenBank/DDBJ databases">
        <title>Phytophthora lilii NBRC 32176.</title>
        <authorList>
            <person name="Ichikawa N."/>
            <person name="Sato H."/>
            <person name="Tonouchi N."/>
        </authorList>
    </citation>
    <scope>NUCLEOTIDE SEQUENCE</scope>
    <source>
        <strain evidence="2">NBRC 32176</strain>
    </source>
</reference>
<dbReference type="Proteomes" id="UP001165083">
    <property type="component" value="Unassembled WGS sequence"/>
</dbReference>
<organism evidence="2 3">
    <name type="scientific">Phytophthora lilii</name>
    <dbReference type="NCBI Taxonomy" id="2077276"/>
    <lineage>
        <taxon>Eukaryota</taxon>
        <taxon>Sar</taxon>
        <taxon>Stramenopiles</taxon>
        <taxon>Oomycota</taxon>
        <taxon>Peronosporomycetes</taxon>
        <taxon>Peronosporales</taxon>
        <taxon>Peronosporaceae</taxon>
        <taxon>Phytophthora</taxon>
    </lineage>
</organism>
<evidence type="ECO:0000313" key="3">
    <source>
        <dbReference type="Proteomes" id="UP001165083"/>
    </source>
</evidence>
<comment type="caution">
    <text evidence="2">The sequence shown here is derived from an EMBL/GenBank/DDBJ whole genome shotgun (WGS) entry which is preliminary data.</text>
</comment>
<evidence type="ECO:0000256" key="1">
    <source>
        <dbReference type="RuleBase" id="RU004185"/>
    </source>
</evidence>
<sequence length="103" mass="11285">MAAIRSAAKKAPTAIAMFNMGGPSTLPEVQSFLTNLFTDPELIPMGPVQDYVGPWVAKRRTPQIVDQYAQIGGGSPILKWTNIQGENMCKILDEIRPEASQLR</sequence>
<dbReference type="PANTHER" id="PTHR11108">
    <property type="entry name" value="FERROCHELATASE"/>
    <property type="match status" value="1"/>
</dbReference>
<dbReference type="EMBL" id="BSXW01000667">
    <property type="protein sequence ID" value="GMF27599.1"/>
    <property type="molecule type" value="Genomic_DNA"/>
</dbReference>
<dbReference type="Pfam" id="PF00762">
    <property type="entry name" value="Ferrochelatase"/>
    <property type="match status" value="1"/>
</dbReference>
<proteinExistence type="inferred from homology"/>